<keyword evidence="7" id="KW-1185">Reference proteome</keyword>
<dbReference type="GO" id="GO:0016788">
    <property type="term" value="F:hydrolase activity, acting on ester bonds"/>
    <property type="evidence" value="ECO:0007669"/>
    <property type="project" value="InterPro"/>
</dbReference>
<dbReference type="OrthoDB" id="1600564at2759"/>
<feature type="chain" id="PRO_5040240150" evidence="5">
    <location>
        <begin position="31"/>
        <end position="349"/>
    </location>
</feature>
<keyword evidence="3" id="KW-0378">Hydrolase</keyword>
<protein>
    <submittedName>
        <fullName evidence="6">Uncharacterized protein</fullName>
    </submittedName>
</protein>
<dbReference type="CDD" id="cd01837">
    <property type="entry name" value="SGNH_plant_lipase_like"/>
    <property type="match status" value="1"/>
</dbReference>
<sequence length="349" mass="38815">MAKTSSGSLFFLFLVLFSAVNPIFKGFASASQHKKLFFDRIFQFGDSLSDTGNLVRDNPIGGHPFMNFPYGQTIQHPTGRCSDGLLMIDYIAEFFGLPLLNPYLDQQANFTFGVNFAVAGSTALDTSTLMAKGIISPSTNSSLSVQLSWFRSHLHSLCGDNSNCRESMLRKSLVMMGEVGGNDYNYALLQGKTMEEVYQMVPAVVRAIKEAVEEVIKMGAVRVVVPGNFPIGCMPIYLSLFETQDSNMYDELNCLKGLNNFARFHNEHLKAAIGELRKEHPNVAVVYGDYYYGLTWIIRNAVSLKFNKDGLQKTCCGVGGNKYNFNLTRMCGYEGATVCENPNERIYEV</sequence>
<evidence type="ECO:0000256" key="3">
    <source>
        <dbReference type="ARBA" id="ARBA00022801"/>
    </source>
</evidence>
<comment type="caution">
    <text evidence="6">The sequence shown here is derived from an EMBL/GenBank/DDBJ whole genome shotgun (WGS) entry which is preliminary data.</text>
</comment>
<dbReference type="Gene3D" id="3.40.50.1110">
    <property type="entry name" value="SGNH hydrolase"/>
    <property type="match status" value="1"/>
</dbReference>
<feature type="signal peptide" evidence="5">
    <location>
        <begin position="1"/>
        <end position="30"/>
    </location>
</feature>
<dbReference type="InterPro" id="IPR001087">
    <property type="entry name" value="GDSL"/>
</dbReference>
<name>A0A9Q1K7V0_9CARY</name>
<evidence type="ECO:0000256" key="2">
    <source>
        <dbReference type="ARBA" id="ARBA00022729"/>
    </source>
</evidence>
<accession>A0A9Q1K7V0</accession>
<dbReference type="PANTHER" id="PTHR22835:SF517">
    <property type="entry name" value="GDSL-LIKE LIPASE_ACYLHYDROLASE FAMILY PROTEIN, EXPRESSED"/>
    <property type="match status" value="1"/>
</dbReference>
<reference evidence="6" key="1">
    <citation type="submission" date="2022-04" db="EMBL/GenBank/DDBJ databases">
        <title>Carnegiea gigantea Genome sequencing and assembly v2.</title>
        <authorList>
            <person name="Copetti D."/>
            <person name="Sanderson M.J."/>
            <person name="Burquez A."/>
            <person name="Wojciechowski M.F."/>
        </authorList>
    </citation>
    <scope>NUCLEOTIDE SEQUENCE</scope>
    <source>
        <strain evidence="6">SGP5-SGP5p</strain>
        <tissue evidence="6">Aerial part</tissue>
    </source>
</reference>
<dbReference type="InterPro" id="IPR036514">
    <property type="entry name" value="SGNH_hydro_sf"/>
</dbReference>
<dbReference type="AlphaFoldDB" id="A0A9Q1K7V0"/>
<comment type="similarity">
    <text evidence="1">Belongs to the 'GDSL' lipolytic enzyme family.</text>
</comment>
<gene>
    <name evidence="6" type="ORF">Cgig2_033706</name>
</gene>
<evidence type="ECO:0000256" key="1">
    <source>
        <dbReference type="ARBA" id="ARBA00008668"/>
    </source>
</evidence>
<keyword evidence="2 5" id="KW-0732">Signal</keyword>
<dbReference type="Proteomes" id="UP001153076">
    <property type="component" value="Unassembled WGS sequence"/>
</dbReference>
<evidence type="ECO:0000313" key="7">
    <source>
        <dbReference type="Proteomes" id="UP001153076"/>
    </source>
</evidence>
<proteinExistence type="inferred from homology"/>
<evidence type="ECO:0000256" key="4">
    <source>
        <dbReference type="ARBA" id="ARBA00023180"/>
    </source>
</evidence>
<dbReference type="EMBL" id="JAKOGI010000274">
    <property type="protein sequence ID" value="KAJ8437973.1"/>
    <property type="molecule type" value="Genomic_DNA"/>
</dbReference>
<keyword evidence="4" id="KW-0325">Glycoprotein</keyword>
<organism evidence="6 7">
    <name type="scientific">Carnegiea gigantea</name>
    <dbReference type="NCBI Taxonomy" id="171969"/>
    <lineage>
        <taxon>Eukaryota</taxon>
        <taxon>Viridiplantae</taxon>
        <taxon>Streptophyta</taxon>
        <taxon>Embryophyta</taxon>
        <taxon>Tracheophyta</taxon>
        <taxon>Spermatophyta</taxon>
        <taxon>Magnoliopsida</taxon>
        <taxon>eudicotyledons</taxon>
        <taxon>Gunneridae</taxon>
        <taxon>Pentapetalae</taxon>
        <taxon>Caryophyllales</taxon>
        <taxon>Cactineae</taxon>
        <taxon>Cactaceae</taxon>
        <taxon>Cactoideae</taxon>
        <taxon>Echinocereeae</taxon>
        <taxon>Carnegiea</taxon>
    </lineage>
</organism>
<dbReference type="PANTHER" id="PTHR22835">
    <property type="entry name" value="ZINC FINGER FYVE DOMAIN CONTAINING PROTEIN"/>
    <property type="match status" value="1"/>
</dbReference>
<evidence type="ECO:0000313" key="6">
    <source>
        <dbReference type="EMBL" id="KAJ8437973.1"/>
    </source>
</evidence>
<dbReference type="Pfam" id="PF00657">
    <property type="entry name" value="Lipase_GDSL"/>
    <property type="match status" value="1"/>
</dbReference>
<evidence type="ECO:0000256" key="5">
    <source>
        <dbReference type="SAM" id="SignalP"/>
    </source>
</evidence>
<dbReference type="InterPro" id="IPR035669">
    <property type="entry name" value="SGNH_plant_lipase-like"/>
</dbReference>